<dbReference type="SUPFAM" id="SSF48179">
    <property type="entry name" value="6-phosphogluconate dehydrogenase C-terminal domain-like"/>
    <property type="match status" value="1"/>
</dbReference>
<dbReference type="EMBL" id="ML978129">
    <property type="protein sequence ID" value="KAF2096903.1"/>
    <property type="molecule type" value="Genomic_DNA"/>
</dbReference>
<evidence type="ECO:0000256" key="1">
    <source>
        <dbReference type="ARBA" id="ARBA00004874"/>
    </source>
</evidence>
<dbReference type="Gene3D" id="3.40.50.720">
    <property type="entry name" value="NAD(P)-binding Rossmann-like Domain"/>
    <property type="match status" value="1"/>
</dbReference>
<evidence type="ECO:0000256" key="5">
    <source>
        <dbReference type="ARBA" id="ARBA00023126"/>
    </source>
</evidence>
<accession>A0A9P4IBB7</accession>
<organism evidence="9 10">
    <name type="scientific">Rhizodiscina lignyota</name>
    <dbReference type="NCBI Taxonomy" id="1504668"/>
    <lineage>
        <taxon>Eukaryota</taxon>
        <taxon>Fungi</taxon>
        <taxon>Dikarya</taxon>
        <taxon>Ascomycota</taxon>
        <taxon>Pezizomycotina</taxon>
        <taxon>Dothideomycetes</taxon>
        <taxon>Pleosporomycetidae</taxon>
        <taxon>Aulographales</taxon>
        <taxon>Rhizodiscinaceae</taxon>
        <taxon>Rhizodiscina</taxon>
    </lineage>
</organism>
<dbReference type="Gene3D" id="1.10.1040.10">
    <property type="entry name" value="N-(1-d-carboxylethyl)-l-norvaline Dehydrogenase, domain 2"/>
    <property type="match status" value="1"/>
</dbReference>
<evidence type="ECO:0000313" key="9">
    <source>
        <dbReference type="EMBL" id="KAF2096903.1"/>
    </source>
</evidence>
<dbReference type="Pfam" id="PF00393">
    <property type="entry name" value="6PGD"/>
    <property type="match status" value="1"/>
</dbReference>
<dbReference type="InterPro" id="IPR008927">
    <property type="entry name" value="6-PGluconate_DH-like_C_sf"/>
</dbReference>
<evidence type="ECO:0000313" key="10">
    <source>
        <dbReference type="Proteomes" id="UP000799772"/>
    </source>
</evidence>
<dbReference type="PIRSF" id="PIRSF000109">
    <property type="entry name" value="6PGD"/>
    <property type="match status" value="1"/>
</dbReference>
<evidence type="ECO:0000256" key="2">
    <source>
        <dbReference type="ARBA" id="ARBA00008419"/>
    </source>
</evidence>
<dbReference type="InterPro" id="IPR006115">
    <property type="entry name" value="6PGDH_NADP-bd"/>
</dbReference>
<keyword evidence="3 6" id="KW-0560">Oxidoreductase</keyword>
<dbReference type="FunFam" id="3.40.50.720:FF:000634">
    <property type="entry name" value="6-phosphogluconate dehydrogenase, decarboxylating"/>
    <property type="match status" value="1"/>
</dbReference>
<dbReference type="InterPro" id="IPR006114">
    <property type="entry name" value="6PGDH_C"/>
</dbReference>
<dbReference type="SUPFAM" id="SSF51735">
    <property type="entry name" value="NAD(P)-binding Rossmann-fold domains"/>
    <property type="match status" value="1"/>
</dbReference>
<name>A0A9P4IBB7_9PEZI</name>
<evidence type="ECO:0000256" key="3">
    <source>
        <dbReference type="ARBA" id="ARBA00023002"/>
    </source>
</evidence>
<keyword evidence="4" id="KW-0311">Gluconate utilization</keyword>
<dbReference type="OrthoDB" id="434986at2759"/>
<gene>
    <name evidence="9" type="ORF">NA57DRAFT_67460</name>
</gene>
<feature type="active site" description="Proton donor" evidence="7">
    <location>
        <position position="199"/>
    </location>
</feature>
<proteinExistence type="inferred from homology"/>
<keyword evidence="5 6" id="KW-0570">Pentose shunt</keyword>
<comment type="similarity">
    <text evidence="2 6">Belongs to the 6-phosphogluconate dehydrogenase family.</text>
</comment>
<comment type="catalytic activity">
    <reaction evidence="6">
        <text>6-phospho-D-gluconate + NADP(+) = D-ribulose 5-phosphate + CO2 + NADPH</text>
        <dbReference type="Rhea" id="RHEA:10116"/>
        <dbReference type="ChEBI" id="CHEBI:16526"/>
        <dbReference type="ChEBI" id="CHEBI:57783"/>
        <dbReference type="ChEBI" id="CHEBI:58121"/>
        <dbReference type="ChEBI" id="CHEBI:58349"/>
        <dbReference type="ChEBI" id="CHEBI:58759"/>
        <dbReference type="EC" id="1.1.1.44"/>
    </reaction>
</comment>
<comment type="subunit">
    <text evidence="6">Homodimer.</text>
</comment>
<evidence type="ECO:0000256" key="7">
    <source>
        <dbReference type="PIRSR" id="PIRSR000109-1"/>
    </source>
</evidence>
<feature type="domain" description="6-phosphogluconate dehydrogenase C-terminal" evidence="8">
    <location>
        <begin position="188"/>
        <end position="507"/>
    </location>
</feature>
<comment type="pathway">
    <text evidence="1 6">Carbohydrate degradation; pentose phosphate pathway; D-ribulose 5-phosphate from D-glucose 6-phosphate (oxidative stage): step 3/3.</text>
</comment>
<dbReference type="InterPro" id="IPR013328">
    <property type="entry name" value="6PGD_dom2"/>
</dbReference>
<dbReference type="PRINTS" id="PR00076">
    <property type="entry name" value="6PGDHDRGNASE"/>
</dbReference>
<dbReference type="InterPro" id="IPR006183">
    <property type="entry name" value="Pgluconate_DH"/>
</dbReference>
<comment type="caution">
    <text evidence="9">The sequence shown here is derived from an EMBL/GenBank/DDBJ whole genome shotgun (WGS) entry which is preliminary data.</text>
</comment>
<dbReference type="GO" id="GO:0050661">
    <property type="term" value="F:NADP binding"/>
    <property type="evidence" value="ECO:0007669"/>
    <property type="project" value="InterPro"/>
</dbReference>
<dbReference type="GO" id="GO:0019521">
    <property type="term" value="P:D-gluconate metabolic process"/>
    <property type="evidence" value="ECO:0007669"/>
    <property type="project" value="UniProtKB-KW"/>
</dbReference>
<dbReference type="GO" id="GO:0006098">
    <property type="term" value="P:pentose-phosphate shunt"/>
    <property type="evidence" value="ECO:0007669"/>
    <property type="project" value="UniProtKB-KW"/>
</dbReference>
<reference evidence="9" key="1">
    <citation type="journal article" date="2020" name="Stud. Mycol.">
        <title>101 Dothideomycetes genomes: a test case for predicting lifestyles and emergence of pathogens.</title>
        <authorList>
            <person name="Haridas S."/>
            <person name="Albert R."/>
            <person name="Binder M."/>
            <person name="Bloem J."/>
            <person name="Labutti K."/>
            <person name="Salamov A."/>
            <person name="Andreopoulos B."/>
            <person name="Baker S."/>
            <person name="Barry K."/>
            <person name="Bills G."/>
            <person name="Bluhm B."/>
            <person name="Cannon C."/>
            <person name="Castanera R."/>
            <person name="Culley D."/>
            <person name="Daum C."/>
            <person name="Ezra D."/>
            <person name="Gonzalez J."/>
            <person name="Henrissat B."/>
            <person name="Kuo A."/>
            <person name="Liang C."/>
            <person name="Lipzen A."/>
            <person name="Lutzoni F."/>
            <person name="Magnuson J."/>
            <person name="Mondo S."/>
            <person name="Nolan M."/>
            <person name="Ohm R."/>
            <person name="Pangilinan J."/>
            <person name="Park H.-J."/>
            <person name="Ramirez L."/>
            <person name="Alfaro M."/>
            <person name="Sun H."/>
            <person name="Tritt A."/>
            <person name="Yoshinaga Y."/>
            <person name="Zwiers L.-H."/>
            <person name="Turgeon B."/>
            <person name="Goodwin S."/>
            <person name="Spatafora J."/>
            <person name="Crous P."/>
            <person name="Grigoriev I."/>
        </authorList>
    </citation>
    <scope>NUCLEOTIDE SEQUENCE</scope>
    <source>
        <strain evidence="9">CBS 133067</strain>
    </source>
</reference>
<protein>
    <recommendedName>
        <fullName evidence="6">6-phosphogluconate dehydrogenase, decarboxylating</fullName>
        <ecNumber evidence="6">1.1.1.44</ecNumber>
    </recommendedName>
</protein>
<evidence type="ECO:0000256" key="4">
    <source>
        <dbReference type="ARBA" id="ARBA00023064"/>
    </source>
</evidence>
<keyword evidence="6" id="KW-0521">NADP</keyword>
<dbReference type="Proteomes" id="UP000799772">
    <property type="component" value="Unassembled WGS sequence"/>
</dbReference>
<sequence length="509" mass="56235">MADYERIGIIGAGNMGSSMAVGFSERGMAVSIWDINAASVDRAVKWAKEDKNERKDVAGFHDLTEFAKSLGSSRRLFLFSITHGAADSVLDKLEQAGLLRAGDVMLDAGNEHYRRTERRQDRLTKHGVNWVGMGISGGYQAARRGGSLMPGGDEEAVRSVLPFLRRVAATDRRTGEPCVDYIGPRGSGNYVKMIHNGVETGILSGACEAWGLMKKCLGMENDEIGKVFEDWNSQGELKDNYLIQIGSEICQRRKTPEGDGRGEGVGTEGYVLDDIVDKVVQDADNTEGTFFWSVEEGADRHVSIPTIAASQFFRVASADRAQRLKVVEALHIPQPKLVPSEDKAAFIETLRLAVYASFLCSFCQGLELIARASKDENWNVDLAMLVKCWRGGCIIQSDYISDMLLRALSNAAHQRIMNIKLIREVAADLHRTYPALKQIILKATEWDAYVPSLSASLEYLKFCAGPKLPTQFMEAEMDFFGAHSFDIVGGPDDPGEVKKGKHHYEWRPA</sequence>
<dbReference type="AlphaFoldDB" id="A0A9P4IBB7"/>
<comment type="function">
    <text evidence="6">Catalyzes the oxidative decarboxylation of 6-phosphogluconate to ribulose 5-phosphate and CO(2), with concomitant reduction of NADP to NADPH.</text>
</comment>
<dbReference type="Pfam" id="PF03446">
    <property type="entry name" value="NAD_binding_2"/>
    <property type="match status" value="1"/>
</dbReference>
<dbReference type="SMART" id="SM01350">
    <property type="entry name" value="6PGD"/>
    <property type="match status" value="1"/>
</dbReference>
<dbReference type="GO" id="GO:0004616">
    <property type="term" value="F:phosphogluconate dehydrogenase (decarboxylating) activity"/>
    <property type="evidence" value="ECO:0007669"/>
    <property type="project" value="UniProtKB-EC"/>
</dbReference>
<keyword evidence="10" id="KW-1185">Reference proteome</keyword>
<dbReference type="PANTHER" id="PTHR11811">
    <property type="entry name" value="6-PHOSPHOGLUCONATE DEHYDROGENASE"/>
    <property type="match status" value="1"/>
</dbReference>
<dbReference type="InterPro" id="IPR006113">
    <property type="entry name" value="6PGDH_Gnd/GntZ"/>
</dbReference>
<evidence type="ECO:0000259" key="8">
    <source>
        <dbReference type="SMART" id="SM01350"/>
    </source>
</evidence>
<dbReference type="EC" id="1.1.1.44" evidence="6"/>
<feature type="active site" description="Proton acceptor" evidence="7">
    <location>
        <position position="192"/>
    </location>
</feature>
<evidence type="ECO:0000256" key="6">
    <source>
        <dbReference type="PIRNR" id="PIRNR000109"/>
    </source>
</evidence>
<dbReference type="InterPro" id="IPR036291">
    <property type="entry name" value="NAD(P)-bd_dom_sf"/>
</dbReference>